<gene>
    <name evidence="1" type="ORF">IAB03_07555</name>
</gene>
<dbReference type="Gene3D" id="1.10.510.10">
    <property type="entry name" value="Transferase(Phosphotransferase) domain 1"/>
    <property type="match status" value="1"/>
</dbReference>
<reference evidence="1" key="1">
    <citation type="submission" date="2020-10" db="EMBL/GenBank/DDBJ databases">
        <authorList>
            <person name="Gilroy R."/>
        </authorList>
    </citation>
    <scope>NUCLEOTIDE SEQUENCE</scope>
    <source>
        <strain evidence="1">CHK158-818</strain>
    </source>
</reference>
<reference evidence="1" key="2">
    <citation type="journal article" date="2021" name="PeerJ">
        <title>Extensive microbial diversity within the chicken gut microbiome revealed by metagenomics and culture.</title>
        <authorList>
            <person name="Gilroy R."/>
            <person name="Ravi A."/>
            <person name="Getino M."/>
            <person name="Pursley I."/>
            <person name="Horton D.L."/>
            <person name="Alikhan N.F."/>
            <person name="Baker D."/>
            <person name="Gharbi K."/>
            <person name="Hall N."/>
            <person name="Watson M."/>
            <person name="Adriaenssens E.M."/>
            <person name="Foster-Nyarko E."/>
            <person name="Jarju S."/>
            <person name="Secka A."/>
            <person name="Antonio M."/>
            <person name="Oren A."/>
            <person name="Chaudhuri R.R."/>
            <person name="La Ragione R."/>
            <person name="Hildebrand F."/>
            <person name="Pallen M.J."/>
        </authorList>
    </citation>
    <scope>NUCLEOTIDE SEQUENCE</scope>
    <source>
        <strain evidence="1">CHK158-818</strain>
    </source>
</reference>
<proteinExistence type="predicted"/>
<keyword evidence="1" id="KW-0808">Transferase</keyword>
<dbReference type="InterPro" id="IPR008266">
    <property type="entry name" value="Tyr_kinase_AS"/>
</dbReference>
<dbReference type="SUPFAM" id="SSF56112">
    <property type="entry name" value="Protein kinase-like (PK-like)"/>
    <property type="match status" value="1"/>
</dbReference>
<organism evidence="1 2">
    <name type="scientific">Candidatus Gallibacteroides avistercoris</name>
    <dbReference type="NCBI Taxonomy" id="2840833"/>
    <lineage>
        <taxon>Bacteria</taxon>
        <taxon>Pseudomonadati</taxon>
        <taxon>Bacteroidota</taxon>
        <taxon>Bacteroidia</taxon>
        <taxon>Bacteroidales</taxon>
        <taxon>Bacteroidaceae</taxon>
        <taxon>Bacteroidaceae incertae sedis</taxon>
        <taxon>Candidatus Gallibacteroides</taxon>
    </lineage>
</organism>
<dbReference type="Proteomes" id="UP000824112">
    <property type="component" value="Unassembled WGS sequence"/>
</dbReference>
<dbReference type="Pfam" id="PF06293">
    <property type="entry name" value="Kdo"/>
    <property type="match status" value="1"/>
</dbReference>
<accession>A0A9D1SD09</accession>
<comment type="caution">
    <text evidence="1">The sequence shown here is derived from an EMBL/GenBank/DDBJ whole genome shotgun (WGS) entry which is preliminary data.</text>
</comment>
<evidence type="ECO:0000313" key="1">
    <source>
        <dbReference type="EMBL" id="HIU55641.1"/>
    </source>
</evidence>
<dbReference type="EMBL" id="DVNA01000169">
    <property type="protein sequence ID" value="HIU55641.1"/>
    <property type="molecule type" value="Genomic_DNA"/>
</dbReference>
<name>A0A9D1SD09_9BACT</name>
<dbReference type="AlphaFoldDB" id="A0A9D1SD09"/>
<evidence type="ECO:0000313" key="2">
    <source>
        <dbReference type="Proteomes" id="UP000824112"/>
    </source>
</evidence>
<dbReference type="PROSITE" id="PS00109">
    <property type="entry name" value="PROTEIN_KINASE_TYR"/>
    <property type="match status" value="1"/>
</dbReference>
<protein>
    <submittedName>
        <fullName evidence="1">Tyrosine protein kinase</fullName>
    </submittedName>
</protein>
<dbReference type="InterPro" id="IPR011009">
    <property type="entry name" value="Kinase-like_dom_sf"/>
</dbReference>
<dbReference type="GO" id="GO:0004672">
    <property type="term" value="F:protein kinase activity"/>
    <property type="evidence" value="ECO:0007669"/>
    <property type="project" value="InterPro"/>
</dbReference>
<sequence length="248" mass="29307">MKYLIHPDYEYLRPFIESLPAVFEQEGEVIYTGRNLIKVMQAEGLAVNVKRYRKPSLFNRIVYSFFRAPKGLRAFHYPGRLLYLGFETPHPIAYIEERSGGLIGYSYFVSVQSGYTQNFYQFGHIPVEQCRQVITEFARYTARLHEAGIYHRDYSPGNILFDKVDGVYHFSLVDINRMSFGTVGLRKGCANFARLWGQTPLFTLLADEYAAARNFDRNLCRKLVLKYRARFWKRYRRRHPVYYQLDIE</sequence>
<keyword evidence="1" id="KW-0418">Kinase</keyword>